<dbReference type="InterPro" id="IPR029045">
    <property type="entry name" value="ClpP/crotonase-like_dom_sf"/>
</dbReference>
<dbReference type="SUPFAM" id="SSF52096">
    <property type="entry name" value="ClpP/crotonase"/>
    <property type="match status" value="1"/>
</dbReference>
<dbReference type="GO" id="GO:0009368">
    <property type="term" value="C:endopeptidase Clp complex"/>
    <property type="evidence" value="ECO:0007669"/>
    <property type="project" value="TreeGrafter"/>
</dbReference>
<dbReference type="PANTHER" id="PTHR10381">
    <property type="entry name" value="ATP-DEPENDENT CLP PROTEASE PROTEOLYTIC SUBUNIT"/>
    <property type="match status" value="1"/>
</dbReference>
<evidence type="ECO:0000313" key="5">
    <source>
        <dbReference type="EMBL" id="AYN59002.1"/>
    </source>
</evidence>
<keyword evidence="3" id="KW-0378">Hydrolase</keyword>
<reference evidence="5 6" key="1">
    <citation type="submission" date="2018-09" db="EMBL/GenBank/DDBJ databases">
        <authorList>
            <person name="Rimple P.A."/>
            <person name="Stoner T.H."/>
            <person name="Garlena R.A."/>
            <person name="Russell D.A."/>
            <person name="Pope W.H."/>
            <person name="Jacobs-Sera D."/>
            <person name="Hatfull G.F."/>
        </authorList>
    </citation>
    <scope>NUCLEOTIDE SEQUENCE [LARGE SCALE GENOMIC DNA]</scope>
</reference>
<keyword evidence="2" id="KW-0963">Cytoplasm</keyword>
<accession>A0A3G2KJ42</accession>
<comment type="similarity">
    <text evidence="1">Belongs to the peptidase S14 family.</text>
</comment>
<keyword evidence="5" id="KW-0645">Protease</keyword>
<dbReference type="CDD" id="cd07016">
    <property type="entry name" value="S14_ClpP_1"/>
    <property type="match status" value="1"/>
</dbReference>
<name>A0A3G2KJ42_9CAUD</name>
<dbReference type="GeneID" id="80034006"/>
<evidence type="ECO:0000256" key="2">
    <source>
        <dbReference type="ARBA" id="ARBA00022490"/>
    </source>
</evidence>
<dbReference type="GO" id="GO:0051117">
    <property type="term" value="F:ATPase binding"/>
    <property type="evidence" value="ECO:0007669"/>
    <property type="project" value="TreeGrafter"/>
</dbReference>
<dbReference type="KEGG" id="vg:80034006"/>
<dbReference type="PANTHER" id="PTHR10381:SF70">
    <property type="entry name" value="ATP-DEPENDENT CLP PROTEASE PROTEOLYTIC SUBUNIT"/>
    <property type="match status" value="1"/>
</dbReference>
<evidence type="ECO:0000256" key="4">
    <source>
        <dbReference type="SAM" id="MobiDB-lite"/>
    </source>
</evidence>
<dbReference type="Proteomes" id="UP000280567">
    <property type="component" value="Segment"/>
</dbReference>
<dbReference type="InterPro" id="IPR023562">
    <property type="entry name" value="ClpP/TepA"/>
</dbReference>
<dbReference type="Gene3D" id="3.90.226.10">
    <property type="entry name" value="2-enoyl-CoA Hydratase, Chain A, domain 1"/>
    <property type="match status" value="1"/>
</dbReference>
<evidence type="ECO:0000256" key="1">
    <source>
        <dbReference type="ARBA" id="ARBA00007039"/>
    </source>
</evidence>
<dbReference type="PRINTS" id="PR00127">
    <property type="entry name" value="CLPPROTEASEP"/>
</dbReference>
<dbReference type="NCBIfam" id="NF045542">
    <property type="entry name" value="Clp_rel_HeadMat"/>
    <property type="match status" value="1"/>
</dbReference>
<gene>
    <name evidence="5" type="primary">8</name>
    <name evidence="5" type="ORF">PBI_RYAN_8</name>
</gene>
<dbReference type="EMBL" id="MH834627">
    <property type="protein sequence ID" value="AYN59002.1"/>
    <property type="molecule type" value="Genomic_DNA"/>
</dbReference>
<protein>
    <submittedName>
        <fullName evidence="5">Capsid maturation protease</fullName>
    </submittedName>
</protein>
<proteinExistence type="inferred from homology"/>
<dbReference type="InterPro" id="IPR001907">
    <property type="entry name" value="ClpP"/>
</dbReference>
<keyword evidence="6" id="KW-1185">Reference proteome</keyword>
<dbReference type="GO" id="GO:0004252">
    <property type="term" value="F:serine-type endopeptidase activity"/>
    <property type="evidence" value="ECO:0007669"/>
    <property type="project" value="InterPro"/>
</dbReference>
<feature type="region of interest" description="Disordered" evidence="4">
    <location>
        <begin position="241"/>
        <end position="265"/>
    </location>
</feature>
<dbReference type="GO" id="GO:0004176">
    <property type="term" value="F:ATP-dependent peptidase activity"/>
    <property type="evidence" value="ECO:0007669"/>
    <property type="project" value="InterPro"/>
</dbReference>
<organism evidence="5 6">
    <name type="scientific">Arthrobacter phage Ryan</name>
    <dbReference type="NCBI Taxonomy" id="2419968"/>
    <lineage>
        <taxon>Viruses</taxon>
        <taxon>Duplodnaviria</taxon>
        <taxon>Heunggongvirae</taxon>
        <taxon>Uroviricota</taxon>
        <taxon>Caudoviricetes</taxon>
        <taxon>Daemsvirinae</taxon>
        <taxon>Nanditavirus</taxon>
        <taxon>Nanditavirus ryan</taxon>
    </lineage>
</organism>
<evidence type="ECO:0000256" key="3">
    <source>
        <dbReference type="ARBA" id="ARBA00022801"/>
    </source>
</evidence>
<dbReference type="RefSeq" id="YP_010760904.1">
    <property type="nucleotide sequence ID" value="NC_073589.1"/>
</dbReference>
<dbReference type="Pfam" id="PF00574">
    <property type="entry name" value="CLP_protease"/>
    <property type="match status" value="1"/>
</dbReference>
<sequence length="417" mass="43996">MTPTMLQPSGEKAPWYRMEASSDGSSAEIFIYDAIGGWWGTNASDFVQELKDLDVSTINLRVNSPGGDVYDGVAIMNALRRHKANVIATVDGIAASAASFIIQAADEVVMGRGTELMIHEASAVAWGNAADMIEMAGHLDRISGTIAGLYAERAGGTADEWRDAMKAETWYTADEAVKAGLADRVDGKEAEPAATNRFDLSIFNHAGRRNAPAPTVTNHERRPALSLGNGSALATVTHAVNKTAPKPPAEPKDTTTPQEEGTDPMSEKLIQGLRERLGIPAATDLDDDGILAAVDEALAETEPAAPAAPAPGTVVLDEAQYETLRNDAAAGREAREHQIAADRAALVDAAVNDGRIAPARREHWVNTLKADPGMADTLANLQKGLVPLAAAGYTGGVDESSDEDAIYSKFFPTEKGA</sequence>
<evidence type="ECO:0000313" key="6">
    <source>
        <dbReference type="Proteomes" id="UP000280567"/>
    </source>
</evidence>
<dbReference type="GO" id="GO:0006515">
    <property type="term" value="P:protein quality control for misfolded or incompletely synthesized proteins"/>
    <property type="evidence" value="ECO:0007669"/>
    <property type="project" value="TreeGrafter"/>
</dbReference>